<gene>
    <name evidence="2" type="ORF">AD945_17490</name>
</gene>
<evidence type="ECO:0000313" key="2">
    <source>
        <dbReference type="EMBL" id="KXV45941.1"/>
    </source>
</evidence>
<dbReference type="SUPFAM" id="SSF54786">
    <property type="entry name" value="YcfA/nrd intein domain"/>
    <property type="match status" value="1"/>
</dbReference>
<evidence type="ECO:0008006" key="4">
    <source>
        <dbReference type="Google" id="ProtNLM"/>
    </source>
</evidence>
<reference evidence="2 3" key="1">
    <citation type="submission" date="2015-06" db="EMBL/GenBank/DDBJ databases">
        <title>Improved classification and identification of acetic acid bacteria using matrix-assisted laser desorption/ionization time-of-flight mass spectrometry; Gluconobacter nephelii and Gluconobacter uchimurae are later heterotypic synonyms of Gluconobacter japonicus and Gluconobacter oxydans, respectively.</title>
        <authorList>
            <person name="Li L."/>
            <person name="Cleenwerck I."/>
            <person name="De Vuyst L."/>
            <person name="Vandamme P."/>
        </authorList>
    </citation>
    <scope>NUCLEOTIDE SEQUENCE [LARGE SCALE GENOMIC DNA]</scope>
    <source>
        <strain evidence="2 3">LMG 1768</strain>
    </source>
</reference>
<dbReference type="EMBL" id="LHZR01000114">
    <property type="protein sequence ID" value="KXV45941.1"/>
    <property type="molecule type" value="Genomic_DNA"/>
</dbReference>
<organism evidence="2 3">
    <name type="scientific">Gluconobacter albidus</name>
    <dbReference type="NCBI Taxonomy" id="318683"/>
    <lineage>
        <taxon>Bacteria</taxon>
        <taxon>Pseudomonadati</taxon>
        <taxon>Pseudomonadota</taxon>
        <taxon>Alphaproteobacteria</taxon>
        <taxon>Acetobacterales</taxon>
        <taxon>Acetobacteraceae</taxon>
        <taxon>Gluconobacter</taxon>
    </lineage>
</organism>
<comment type="caution">
    <text evidence="2">The sequence shown here is derived from an EMBL/GenBank/DDBJ whole genome shotgun (WGS) entry which is preliminary data.</text>
</comment>
<proteinExistence type="predicted"/>
<evidence type="ECO:0000256" key="1">
    <source>
        <dbReference type="SAM" id="MobiDB-lite"/>
    </source>
</evidence>
<dbReference type="AlphaFoldDB" id="A0A149TEQ9"/>
<accession>A0A149TEQ9</accession>
<feature type="compositionally biased region" description="Polar residues" evidence="1">
    <location>
        <begin position="39"/>
        <end position="57"/>
    </location>
</feature>
<dbReference type="OrthoDB" id="7276674at2"/>
<feature type="region of interest" description="Disordered" evidence="1">
    <location>
        <begin position="1"/>
        <end position="71"/>
    </location>
</feature>
<name>A0A149TEQ9_9PROT</name>
<feature type="compositionally biased region" description="Basic and acidic residues" evidence="1">
    <location>
        <begin position="1"/>
        <end position="10"/>
    </location>
</feature>
<sequence length="71" mass="7906">MNGLHSDMRQLRRQAAAMGWSASRTNGGHLRWTHETGGQVFSPSTPSDVRSIRNTLAQIKRETPKDEDKGS</sequence>
<dbReference type="PATRIC" id="fig|318683.6.peg.394"/>
<dbReference type="RefSeq" id="WP_062110733.1">
    <property type="nucleotide sequence ID" value="NZ_LHZR01000114.1"/>
</dbReference>
<evidence type="ECO:0000313" key="3">
    <source>
        <dbReference type="Proteomes" id="UP000075636"/>
    </source>
</evidence>
<dbReference type="Proteomes" id="UP000075636">
    <property type="component" value="Unassembled WGS sequence"/>
</dbReference>
<protein>
    <recommendedName>
        <fullName evidence="4">Type II toxin-antitoxin system HicA family toxin</fullName>
    </recommendedName>
</protein>
<feature type="compositionally biased region" description="Basic and acidic residues" evidence="1">
    <location>
        <begin position="59"/>
        <end position="71"/>
    </location>
</feature>